<evidence type="ECO:0000256" key="7">
    <source>
        <dbReference type="ARBA" id="ARBA00022801"/>
    </source>
</evidence>
<dbReference type="AlphaFoldDB" id="A0A1B6L086"/>
<proteinExistence type="inferred from homology"/>
<dbReference type="GO" id="GO:0000175">
    <property type="term" value="F:3'-5'-RNA exonuclease activity"/>
    <property type="evidence" value="ECO:0007669"/>
    <property type="project" value="UniProtKB-ARBA"/>
</dbReference>
<sequence>MLSKLFPSSVNLKYCTAFLVSLGLTYIVIKDTNIQKYLRFILRKWSYDHKVTVIVSSETESKFAVEQLKRKLNERKVIGLDCEWVSTKGKRHPVALLQLAAPDGFCSLFHLCSLKRVPSELLEILEDKSILKVGVAVVTDAHYLLVDYGVHCVGCLDLRYLAKQVGVEPRGLAKLAKDLFGTELDKSWQIRCSNWESETLTSKQIQYAAQDACIAVEIFDQLNHEEICKVHSRWKRLLWSKKDYWDHSYNLWSAHVGLNYKYRSKDSSNNSGSGRRMKPKPLDSVIKRNYNTLLHKVHYTNIFLLAPDNQVLCTISETKAAWYLEKELVDIVCDDPKTLKLKFEPSNRSSEPDGYYTKPKDNRCVVCGSETHLRRKNVVPTEYRKHFHDTLKNHHSHDVLLLCLSCHTRSNMFDQDLRDQLVIECDAPLAEKENNKFREMPELRAVRSAARALYHCGDTIPEPRKTELQKVIGDMLGVSNDQLTFSFLENIINIECVVESEQYVPHGLIVVEHYKSRGGVQELEKRWRQHFINTMSPEYLPDLWSVNFIRD</sequence>
<evidence type="ECO:0000256" key="2">
    <source>
        <dbReference type="ARBA" id="ARBA00001946"/>
    </source>
</evidence>
<dbReference type="InterPro" id="IPR012337">
    <property type="entry name" value="RNaseH-like_sf"/>
</dbReference>
<dbReference type="InterPro" id="IPR002562">
    <property type="entry name" value="3'-5'_exonuclease_dom"/>
</dbReference>
<dbReference type="GO" id="GO:0003676">
    <property type="term" value="F:nucleic acid binding"/>
    <property type="evidence" value="ECO:0007669"/>
    <property type="project" value="InterPro"/>
</dbReference>
<evidence type="ECO:0000256" key="11">
    <source>
        <dbReference type="ARBA" id="ARBA00023136"/>
    </source>
</evidence>
<dbReference type="GO" id="GO:0046872">
    <property type="term" value="F:metal ion binding"/>
    <property type="evidence" value="ECO:0007669"/>
    <property type="project" value="UniProtKB-KW"/>
</dbReference>
<dbReference type="Pfam" id="PF01612">
    <property type="entry name" value="DNA_pol_A_exo1"/>
    <property type="match status" value="1"/>
</dbReference>
<dbReference type="GO" id="GO:0031966">
    <property type="term" value="C:mitochondrial membrane"/>
    <property type="evidence" value="ECO:0007669"/>
    <property type="project" value="UniProtKB-SubCell"/>
</dbReference>
<dbReference type="PANTHER" id="PTHR13620:SF104">
    <property type="entry name" value="EXONUCLEASE 3'-5' DOMAIN-CONTAINING PROTEIN 2"/>
    <property type="match status" value="1"/>
</dbReference>
<dbReference type="PANTHER" id="PTHR13620">
    <property type="entry name" value="3-5 EXONUCLEASE"/>
    <property type="match status" value="1"/>
</dbReference>
<dbReference type="InterPro" id="IPR036397">
    <property type="entry name" value="RNaseH_sf"/>
</dbReference>
<evidence type="ECO:0000256" key="9">
    <source>
        <dbReference type="ARBA" id="ARBA00022989"/>
    </source>
</evidence>
<keyword evidence="7" id="KW-0378">Hydrolase</keyword>
<dbReference type="SMART" id="SM00474">
    <property type="entry name" value="35EXOc"/>
    <property type="match status" value="1"/>
</dbReference>
<evidence type="ECO:0000256" key="10">
    <source>
        <dbReference type="ARBA" id="ARBA00023128"/>
    </source>
</evidence>
<evidence type="ECO:0000256" key="1">
    <source>
        <dbReference type="ARBA" id="ARBA00001936"/>
    </source>
</evidence>
<keyword evidence="11" id="KW-0472">Membrane</keyword>
<keyword evidence="4" id="KW-0812">Transmembrane</keyword>
<keyword evidence="5" id="KW-0540">Nuclease</keyword>
<organism evidence="15">
    <name type="scientific">Graphocephala atropunctata</name>
    <dbReference type="NCBI Taxonomy" id="36148"/>
    <lineage>
        <taxon>Eukaryota</taxon>
        <taxon>Metazoa</taxon>
        <taxon>Ecdysozoa</taxon>
        <taxon>Arthropoda</taxon>
        <taxon>Hexapoda</taxon>
        <taxon>Insecta</taxon>
        <taxon>Pterygota</taxon>
        <taxon>Neoptera</taxon>
        <taxon>Paraneoptera</taxon>
        <taxon>Hemiptera</taxon>
        <taxon>Auchenorrhyncha</taxon>
        <taxon>Membracoidea</taxon>
        <taxon>Cicadellidae</taxon>
        <taxon>Cicadellinae</taxon>
        <taxon>Cicadellini</taxon>
        <taxon>Graphocephala</taxon>
    </lineage>
</organism>
<reference evidence="15" key="1">
    <citation type="submission" date="2015-11" db="EMBL/GenBank/DDBJ databases">
        <title>De novo transcriptome assembly of four potential Pierce s Disease insect vectors from Arizona vineyards.</title>
        <authorList>
            <person name="Tassone E.E."/>
        </authorList>
    </citation>
    <scope>NUCLEOTIDE SEQUENCE</scope>
</reference>
<evidence type="ECO:0000256" key="8">
    <source>
        <dbReference type="ARBA" id="ARBA00022839"/>
    </source>
</evidence>
<evidence type="ECO:0000259" key="14">
    <source>
        <dbReference type="SMART" id="SM00474"/>
    </source>
</evidence>
<comment type="similarity">
    <text evidence="12">Belongs to the EXD2 family.</text>
</comment>
<dbReference type="SUPFAM" id="SSF53098">
    <property type="entry name" value="Ribonuclease H-like"/>
    <property type="match status" value="1"/>
</dbReference>
<dbReference type="GO" id="GO:0006310">
    <property type="term" value="P:DNA recombination"/>
    <property type="evidence" value="ECO:0007669"/>
    <property type="project" value="UniProtKB-ARBA"/>
</dbReference>
<evidence type="ECO:0000256" key="3">
    <source>
        <dbReference type="ARBA" id="ARBA00004325"/>
    </source>
</evidence>
<keyword evidence="10" id="KW-0496">Mitochondrion</keyword>
<gene>
    <name evidence="15" type="ORF">g.13059</name>
</gene>
<evidence type="ECO:0000256" key="4">
    <source>
        <dbReference type="ARBA" id="ARBA00022692"/>
    </source>
</evidence>
<feature type="domain" description="3'-5' exonuclease" evidence="14">
    <location>
        <begin position="52"/>
        <end position="227"/>
    </location>
</feature>
<dbReference type="InterPro" id="IPR051132">
    <property type="entry name" value="3-5_Exonuclease_domain"/>
</dbReference>
<protein>
    <recommendedName>
        <fullName evidence="13">Exonuclease 3'-5' domain-containing protein 2</fullName>
    </recommendedName>
</protein>
<dbReference type="FunFam" id="3.30.420.10:FF:000041">
    <property type="entry name" value="Exonuclease 3'-5' domain containing 2"/>
    <property type="match status" value="1"/>
</dbReference>
<evidence type="ECO:0000313" key="15">
    <source>
        <dbReference type="EMBL" id="JAT17070.1"/>
    </source>
</evidence>
<evidence type="ECO:0000256" key="13">
    <source>
        <dbReference type="ARBA" id="ARBA00069878"/>
    </source>
</evidence>
<name>A0A1B6L086_9HEMI</name>
<accession>A0A1B6L086</accession>
<comment type="cofactor">
    <cofactor evidence="1">
        <name>Mn(2+)</name>
        <dbReference type="ChEBI" id="CHEBI:29035"/>
    </cofactor>
</comment>
<keyword evidence="8" id="KW-0269">Exonuclease</keyword>
<dbReference type="GO" id="GO:0005634">
    <property type="term" value="C:nucleus"/>
    <property type="evidence" value="ECO:0007669"/>
    <property type="project" value="TreeGrafter"/>
</dbReference>
<evidence type="ECO:0000256" key="5">
    <source>
        <dbReference type="ARBA" id="ARBA00022722"/>
    </source>
</evidence>
<dbReference type="Gene3D" id="3.30.420.10">
    <property type="entry name" value="Ribonuclease H-like superfamily/Ribonuclease H"/>
    <property type="match status" value="1"/>
</dbReference>
<dbReference type="CDD" id="cd06141">
    <property type="entry name" value="WRN_exo"/>
    <property type="match status" value="1"/>
</dbReference>
<dbReference type="EMBL" id="GEBQ01022907">
    <property type="protein sequence ID" value="JAT17070.1"/>
    <property type="molecule type" value="Transcribed_RNA"/>
</dbReference>
<evidence type="ECO:0000256" key="12">
    <source>
        <dbReference type="ARBA" id="ARBA00061005"/>
    </source>
</evidence>
<keyword evidence="6" id="KW-0479">Metal-binding</keyword>
<comment type="subcellular location">
    <subcellularLocation>
        <location evidence="3">Mitochondrion membrane</location>
    </subcellularLocation>
</comment>
<comment type="cofactor">
    <cofactor evidence="2">
        <name>Mg(2+)</name>
        <dbReference type="ChEBI" id="CHEBI:18420"/>
    </cofactor>
</comment>
<evidence type="ECO:0000256" key="6">
    <source>
        <dbReference type="ARBA" id="ARBA00022723"/>
    </source>
</evidence>
<keyword evidence="9" id="KW-1133">Transmembrane helix</keyword>